<dbReference type="InterPro" id="IPR004839">
    <property type="entry name" value="Aminotransferase_I/II_large"/>
</dbReference>
<dbReference type="OrthoDB" id="9809616at2"/>
<feature type="domain" description="Aminotransferase class I/classII large" evidence="6">
    <location>
        <begin position="61"/>
        <end position="389"/>
    </location>
</feature>
<dbReference type="Pfam" id="PF00155">
    <property type="entry name" value="Aminotran_1_2"/>
    <property type="match status" value="1"/>
</dbReference>
<keyword evidence="2 7" id="KW-0032">Aminotransferase</keyword>
<gene>
    <name evidence="7" type="ORF">A0U89_01815</name>
</gene>
<evidence type="ECO:0000313" key="8">
    <source>
        <dbReference type="Proteomes" id="UP000179145"/>
    </source>
</evidence>
<dbReference type="PANTHER" id="PTHR43643:SF3">
    <property type="entry name" value="HISTIDINOL-PHOSPHATE AMINOTRANSFERASE"/>
    <property type="match status" value="1"/>
</dbReference>
<evidence type="ECO:0000256" key="5">
    <source>
        <dbReference type="ARBA" id="ARBA00029440"/>
    </source>
</evidence>
<dbReference type="NCBIfam" id="NF006580">
    <property type="entry name" value="PRK09105.1"/>
    <property type="match status" value="1"/>
</dbReference>
<dbReference type="InterPro" id="IPR015421">
    <property type="entry name" value="PyrdxlP-dep_Trfase_major"/>
</dbReference>
<dbReference type="GO" id="GO:0030170">
    <property type="term" value="F:pyridoxal phosphate binding"/>
    <property type="evidence" value="ECO:0007669"/>
    <property type="project" value="InterPro"/>
</dbReference>
<keyword evidence="4" id="KW-0663">Pyridoxal phosphate</keyword>
<proteinExistence type="inferred from homology"/>
<reference evidence="7 8" key="1">
    <citation type="journal article" date="2016" name="Microb. Cell Fact.">
        <title>Dissection of exopolysaccharide biosynthesis in Kozakia baliensis.</title>
        <authorList>
            <person name="Brandt J.U."/>
            <person name="Jakob F."/>
            <person name="Behr J."/>
            <person name="Geissler A.J."/>
            <person name="Vogel R.F."/>
        </authorList>
    </citation>
    <scope>NUCLEOTIDE SEQUENCE [LARGE SCALE GENOMIC DNA]</scope>
    <source>
        <strain evidence="7 8">DSM 14400</strain>
    </source>
</reference>
<dbReference type="EMBL" id="CP014674">
    <property type="protein sequence ID" value="AOX16075.1"/>
    <property type="molecule type" value="Genomic_DNA"/>
</dbReference>
<sequence>MSIPLPENAKQDLLARGYSRRHFGRISSLLGMGAALSQFVPAAQAGTTKAPGDAPFVGHPNMVRIGSNECWTGPFPSAIAAGQAMVPHGNRYEPDHLRATLLQNVSLVDNLPLDHILPWPGSSDPLSRSVVSFCSPTRGLVTANPTYETAWRTAEWLKIKLSRVPLSAHNNYATDVRAMLAADPNAGAYYICSPNNPTGTVTPLEDIAWLADNKPAGSVLIIDEAYIHFAGTPSAAALVKQGKDVVVLRTFSKMFAMAGLRLGLTLARPDLHERMMRYDGPNITTMLNIVALACGAESLTQSVAISQRRNEMIAARTLAIKHIEKRGFRVLPHSQANMFLVDWKKPAPQMKEAFAKQNIEIGRHWDIWPTMSRITVGSMSDMQAFCQALDHIMA</sequence>
<protein>
    <submittedName>
        <fullName evidence="7">Aminotransferase</fullName>
    </submittedName>
</protein>
<dbReference type="PROSITE" id="PS51318">
    <property type="entry name" value="TAT"/>
    <property type="match status" value="1"/>
</dbReference>
<dbReference type="Gene3D" id="3.40.640.10">
    <property type="entry name" value="Type I PLP-dependent aspartate aminotransferase-like (Major domain)"/>
    <property type="match status" value="1"/>
</dbReference>
<dbReference type="SUPFAM" id="SSF53383">
    <property type="entry name" value="PLP-dependent transferases"/>
    <property type="match status" value="1"/>
</dbReference>
<dbReference type="InterPro" id="IPR006311">
    <property type="entry name" value="TAT_signal"/>
</dbReference>
<dbReference type="CDD" id="cd00609">
    <property type="entry name" value="AAT_like"/>
    <property type="match status" value="1"/>
</dbReference>
<evidence type="ECO:0000259" key="6">
    <source>
        <dbReference type="Pfam" id="PF00155"/>
    </source>
</evidence>
<dbReference type="InterPro" id="IPR050106">
    <property type="entry name" value="HistidinolP_aminotransfase"/>
</dbReference>
<evidence type="ECO:0000256" key="2">
    <source>
        <dbReference type="ARBA" id="ARBA00022576"/>
    </source>
</evidence>
<dbReference type="KEGG" id="kba:A0U89_01815"/>
<dbReference type="PANTHER" id="PTHR43643">
    <property type="entry name" value="HISTIDINOL-PHOSPHATE AMINOTRANSFERASE 2"/>
    <property type="match status" value="1"/>
</dbReference>
<evidence type="ECO:0000313" key="7">
    <source>
        <dbReference type="EMBL" id="AOX16075.1"/>
    </source>
</evidence>
<organism evidence="7 8">
    <name type="scientific">Kozakia baliensis</name>
    <dbReference type="NCBI Taxonomy" id="153496"/>
    <lineage>
        <taxon>Bacteria</taxon>
        <taxon>Pseudomonadati</taxon>
        <taxon>Pseudomonadota</taxon>
        <taxon>Alphaproteobacteria</taxon>
        <taxon>Acetobacterales</taxon>
        <taxon>Acetobacteraceae</taxon>
        <taxon>Kozakia</taxon>
    </lineage>
</organism>
<evidence type="ECO:0000256" key="4">
    <source>
        <dbReference type="ARBA" id="ARBA00022898"/>
    </source>
</evidence>
<name>A0A1D8UQZ0_9PROT</name>
<dbReference type="eggNOG" id="COG0079">
    <property type="taxonomic scope" value="Bacteria"/>
</dbReference>
<keyword evidence="3 7" id="KW-0808">Transferase</keyword>
<comment type="similarity">
    <text evidence="1">Belongs to the class-II pyridoxal-phosphate-dependent aminotransferase family. Histidinol-phosphate aminotransferase subfamily.</text>
</comment>
<dbReference type="InterPro" id="IPR015424">
    <property type="entry name" value="PyrdxlP-dep_Trfase"/>
</dbReference>
<accession>A0A1D8UQZ0</accession>
<dbReference type="InterPro" id="IPR015422">
    <property type="entry name" value="PyrdxlP-dep_Trfase_small"/>
</dbReference>
<evidence type="ECO:0000256" key="1">
    <source>
        <dbReference type="ARBA" id="ARBA00007970"/>
    </source>
</evidence>
<keyword evidence="8" id="KW-1185">Reference proteome</keyword>
<dbReference type="STRING" id="153496.A0U89_01815"/>
<dbReference type="GO" id="GO:0008483">
    <property type="term" value="F:transaminase activity"/>
    <property type="evidence" value="ECO:0007669"/>
    <property type="project" value="UniProtKB-KW"/>
</dbReference>
<dbReference type="Gene3D" id="3.90.1150.10">
    <property type="entry name" value="Aspartate Aminotransferase, domain 1"/>
    <property type="match status" value="1"/>
</dbReference>
<evidence type="ECO:0000256" key="3">
    <source>
        <dbReference type="ARBA" id="ARBA00022679"/>
    </source>
</evidence>
<comment type="pathway">
    <text evidence="5">Amino-acid biosynthesis.</text>
</comment>
<dbReference type="Proteomes" id="UP000179145">
    <property type="component" value="Chromosome"/>
</dbReference>
<dbReference type="RefSeq" id="WP_070401903.1">
    <property type="nucleotide sequence ID" value="NZ_BJVW01000015.1"/>
</dbReference>
<dbReference type="AlphaFoldDB" id="A0A1D8UQZ0"/>